<dbReference type="AlphaFoldDB" id="A0ABD1LQG0"/>
<dbReference type="Pfam" id="PF03998">
    <property type="entry name" value="Utp11"/>
    <property type="match status" value="1"/>
</dbReference>
<evidence type="ECO:0000313" key="1">
    <source>
        <dbReference type="EMBL" id="KAL2325744.1"/>
    </source>
</evidence>
<keyword evidence="2" id="KW-1185">Reference proteome</keyword>
<sequence>MGVVEAMLLGFFTQNIGQKKSEANKYTEEELMLMKTQNIGYILQKLQNERKDCAKIMVNLHSEALESKLRAVYKKFSSLDHGVVALLTPAKNLSAPLS</sequence>
<dbReference type="InterPro" id="IPR007144">
    <property type="entry name" value="SSU_processome_Utp11"/>
</dbReference>
<reference evidence="1 2" key="1">
    <citation type="submission" date="2024-08" db="EMBL/GenBank/DDBJ databases">
        <title>Insights into the chromosomal genome structure of Flemingia macrophylla.</title>
        <authorList>
            <person name="Ding Y."/>
            <person name="Zhao Y."/>
            <person name="Bi W."/>
            <person name="Wu M."/>
            <person name="Zhao G."/>
            <person name="Gong Y."/>
            <person name="Li W."/>
            <person name="Zhang P."/>
        </authorList>
    </citation>
    <scope>NUCLEOTIDE SEQUENCE [LARGE SCALE GENOMIC DNA]</scope>
    <source>
        <strain evidence="1">DYQJB</strain>
        <tissue evidence="1">Leaf</tissue>
    </source>
</reference>
<dbReference type="Gene3D" id="1.10.472.10">
    <property type="entry name" value="Cyclin-like"/>
    <property type="match status" value="1"/>
</dbReference>
<dbReference type="EMBL" id="JBGMDY010000008">
    <property type="protein sequence ID" value="KAL2325744.1"/>
    <property type="molecule type" value="Genomic_DNA"/>
</dbReference>
<evidence type="ECO:0000313" key="2">
    <source>
        <dbReference type="Proteomes" id="UP001603857"/>
    </source>
</evidence>
<dbReference type="Proteomes" id="UP001603857">
    <property type="component" value="Unassembled WGS sequence"/>
</dbReference>
<proteinExistence type="predicted"/>
<protein>
    <submittedName>
        <fullName evidence="1">Uncharacterized protein</fullName>
    </submittedName>
</protein>
<name>A0ABD1LQG0_9FABA</name>
<accession>A0ABD1LQG0</accession>
<dbReference type="SUPFAM" id="SSF47954">
    <property type="entry name" value="Cyclin-like"/>
    <property type="match status" value="1"/>
</dbReference>
<dbReference type="InterPro" id="IPR036915">
    <property type="entry name" value="Cyclin-like_sf"/>
</dbReference>
<comment type="caution">
    <text evidence="1">The sequence shown here is derived from an EMBL/GenBank/DDBJ whole genome shotgun (WGS) entry which is preliminary data.</text>
</comment>
<gene>
    <name evidence="1" type="ORF">Fmac_024802</name>
</gene>
<organism evidence="1 2">
    <name type="scientific">Flemingia macrophylla</name>
    <dbReference type="NCBI Taxonomy" id="520843"/>
    <lineage>
        <taxon>Eukaryota</taxon>
        <taxon>Viridiplantae</taxon>
        <taxon>Streptophyta</taxon>
        <taxon>Embryophyta</taxon>
        <taxon>Tracheophyta</taxon>
        <taxon>Spermatophyta</taxon>
        <taxon>Magnoliopsida</taxon>
        <taxon>eudicotyledons</taxon>
        <taxon>Gunneridae</taxon>
        <taxon>Pentapetalae</taxon>
        <taxon>rosids</taxon>
        <taxon>fabids</taxon>
        <taxon>Fabales</taxon>
        <taxon>Fabaceae</taxon>
        <taxon>Papilionoideae</taxon>
        <taxon>50 kb inversion clade</taxon>
        <taxon>NPAAA clade</taxon>
        <taxon>indigoferoid/millettioid clade</taxon>
        <taxon>Phaseoleae</taxon>
        <taxon>Flemingia</taxon>
    </lineage>
</organism>